<accession>A0A1I1BXS1</accession>
<evidence type="ECO:0000313" key="1">
    <source>
        <dbReference type="EMBL" id="SFB53260.1"/>
    </source>
</evidence>
<proteinExistence type="predicted"/>
<sequence length="181" mass="19551">MTTTPTDAPASSTARAISLARRHRDTAPREFADRRTFQLQWDRRAITAANIATALDVGVDAVVVRDDPDRQHGIGTGTTPGDLIEVTSEDGRCWYFIQDLTGFDPLWGWLLLGPCPFCGATAVPVARIAGLADLGAHLYPDHGGNPAPDQFHGDPGHHQYCFYAPDHGARESHLHESSGGV</sequence>
<organism evidence="1 2">
    <name type="scientific">Amycolatopsis marina</name>
    <dbReference type="NCBI Taxonomy" id="490629"/>
    <lineage>
        <taxon>Bacteria</taxon>
        <taxon>Bacillati</taxon>
        <taxon>Actinomycetota</taxon>
        <taxon>Actinomycetes</taxon>
        <taxon>Pseudonocardiales</taxon>
        <taxon>Pseudonocardiaceae</taxon>
        <taxon>Amycolatopsis</taxon>
    </lineage>
</organism>
<dbReference type="OrthoDB" id="3619067at2"/>
<dbReference type="Proteomes" id="UP000243799">
    <property type="component" value="Unassembled WGS sequence"/>
</dbReference>
<gene>
    <name evidence="1" type="ORF">SAMN05216266_1175</name>
</gene>
<keyword evidence="2" id="KW-1185">Reference proteome</keyword>
<reference evidence="2" key="1">
    <citation type="submission" date="2016-10" db="EMBL/GenBank/DDBJ databases">
        <authorList>
            <person name="Varghese N."/>
            <person name="Submissions S."/>
        </authorList>
    </citation>
    <scope>NUCLEOTIDE SEQUENCE [LARGE SCALE GENOMIC DNA]</scope>
    <source>
        <strain evidence="2">CGMCC 4.3568</strain>
    </source>
</reference>
<dbReference type="AlphaFoldDB" id="A0A1I1BXS1"/>
<dbReference type="EMBL" id="FOKG01000017">
    <property type="protein sequence ID" value="SFB53260.1"/>
    <property type="molecule type" value="Genomic_DNA"/>
</dbReference>
<name>A0A1I1BXS1_9PSEU</name>
<dbReference type="RefSeq" id="WP_091675849.1">
    <property type="nucleotide sequence ID" value="NZ_FOKG01000017.1"/>
</dbReference>
<dbReference type="STRING" id="490629.SAMN05216266_1175"/>
<protein>
    <submittedName>
        <fullName evidence="1">Uncharacterized protein</fullName>
    </submittedName>
</protein>
<evidence type="ECO:0000313" key="2">
    <source>
        <dbReference type="Proteomes" id="UP000243799"/>
    </source>
</evidence>